<gene>
    <name evidence="5" type="primary">phbB</name>
    <name evidence="5" type="ORF">FCL42_06005</name>
</gene>
<reference evidence="5 6" key="1">
    <citation type="submission" date="2019-04" db="EMBL/GenBank/DDBJ databases">
        <authorList>
            <person name="Hwang J.C."/>
        </authorList>
    </citation>
    <scope>NUCLEOTIDE SEQUENCE [LARGE SCALE GENOMIC DNA]</scope>
    <source>
        <strain evidence="5 6">IMCC35002</strain>
    </source>
</reference>
<dbReference type="Pfam" id="PF00106">
    <property type="entry name" value="adh_short"/>
    <property type="match status" value="1"/>
</dbReference>
<dbReference type="FunFam" id="3.40.50.720:FF:000173">
    <property type="entry name" value="3-oxoacyl-[acyl-carrier protein] reductase"/>
    <property type="match status" value="1"/>
</dbReference>
<feature type="domain" description="Ketoreductase" evidence="4">
    <location>
        <begin position="4"/>
        <end position="183"/>
    </location>
</feature>
<organism evidence="5 6">
    <name type="scientific">Ferrimonas aestuarii</name>
    <dbReference type="NCBI Taxonomy" id="2569539"/>
    <lineage>
        <taxon>Bacteria</taxon>
        <taxon>Pseudomonadati</taxon>
        <taxon>Pseudomonadota</taxon>
        <taxon>Gammaproteobacteria</taxon>
        <taxon>Alteromonadales</taxon>
        <taxon>Ferrimonadaceae</taxon>
        <taxon>Ferrimonas</taxon>
    </lineage>
</organism>
<comment type="similarity">
    <text evidence="1 3">Belongs to the short-chain dehydrogenases/reductases (SDR) family.</text>
</comment>
<dbReference type="InterPro" id="IPR002347">
    <property type="entry name" value="SDR_fam"/>
</dbReference>
<protein>
    <submittedName>
        <fullName evidence="5">Acetoacetyl-CoA reductase</fullName>
        <ecNumber evidence="5">1.1.1.36</ecNumber>
    </submittedName>
</protein>
<dbReference type="PROSITE" id="PS00061">
    <property type="entry name" value="ADH_SHORT"/>
    <property type="match status" value="1"/>
</dbReference>
<dbReference type="PRINTS" id="PR00081">
    <property type="entry name" value="GDHRDH"/>
</dbReference>
<dbReference type="Proteomes" id="UP000305675">
    <property type="component" value="Unassembled WGS sequence"/>
</dbReference>
<dbReference type="PANTHER" id="PTHR42879">
    <property type="entry name" value="3-OXOACYL-(ACYL-CARRIER-PROTEIN) REDUCTASE"/>
    <property type="match status" value="1"/>
</dbReference>
<evidence type="ECO:0000256" key="3">
    <source>
        <dbReference type="RuleBase" id="RU000363"/>
    </source>
</evidence>
<proteinExistence type="inferred from homology"/>
<dbReference type="InterPro" id="IPR011283">
    <property type="entry name" value="Acetoacetyl-CoA_reductase"/>
</dbReference>
<comment type="caution">
    <text evidence="5">The sequence shown here is derived from an EMBL/GenBank/DDBJ whole genome shotgun (WGS) entry which is preliminary data.</text>
</comment>
<dbReference type="InterPro" id="IPR057326">
    <property type="entry name" value="KR_dom"/>
</dbReference>
<keyword evidence="6" id="KW-1185">Reference proteome</keyword>
<dbReference type="SMART" id="SM00822">
    <property type="entry name" value="PKS_KR"/>
    <property type="match status" value="1"/>
</dbReference>
<evidence type="ECO:0000256" key="1">
    <source>
        <dbReference type="ARBA" id="ARBA00006484"/>
    </source>
</evidence>
<dbReference type="GO" id="GO:0018454">
    <property type="term" value="F:acetoacetyl-CoA reductase activity"/>
    <property type="evidence" value="ECO:0007669"/>
    <property type="project" value="UniProtKB-EC"/>
</dbReference>
<dbReference type="PANTHER" id="PTHR42879:SF2">
    <property type="entry name" value="3-OXOACYL-[ACYL-CARRIER-PROTEIN] REDUCTASE FABG"/>
    <property type="match status" value="1"/>
</dbReference>
<dbReference type="Gene3D" id="3.40.50.720">
    <property type="entry name" value="NAD(P)-binding Rossmann-like Domain"/>
    <property type="match status" value="1"/>
</dbReference>
<evidence type="ECO:0000259" key="4">
    <source>
        <dbReference type="SMART" id="SM00822"/>
    </source>
</evidence>
<accession>A0A4V5NWL6</accession>
<name>A0A4V5NWL6_9GAMM</name>
<dbReference type="SUPFAM" id="SSF51735">
    <property type="entry name" value="NAD(P)-binding Rossmann-fold domains"/>
    <property type="match status" value="1"/>
</dbReference>
<dbReference type="NCBIfam" id="NF009464">
    <property type="entry name" value="PRK12824.1"/>
    <property type="match status" value="1"/>
</dbReference>
<sequence>MNQHVAMVTGGTGGIGTAICRELAAQGMKVIAGYRNKEKATLWLEQQQAQGFDFELAYMDVSDYESCFHSFISAEEVVGPISVLVNAAGITKDKVLKKMTPDLWQQVIDTNLTGTFNMCRIASTCMVERGYGRIINISSVNGRKGQFGQVNYAASKAGIHGITMSLSQELARKGVTVNTLSPGYVMTEMVAKVPEEVLESIKGQIPVGRLGEPAEIAHAVAFLASERASFMTGSDLSINGGMHMY</sequence>
<dbReference type="CDD" id="cd05333">
    <property type="entry name" value="BKR_SDR_c"/>
    <property type="match status" value="1"/>
</dbReference>
<dbReference type="EMBL" id="SWCJ01000003">
    <property type="protein sequence ID" value="TKB56684.1"/>
    <property type="molecule type" value="Genomic_DNA"/>
</dbReference>
<dbReference type="RefSeq" id="WP_136862488.1">
    <property type="nucleotide sequence ID" value="NZ_SWCJ01000003.1"/>
</dbReference>
<dbReference type="GO" id="GO:0042619">
    <property type="term" value="P:poly-hydroxybutyrate biosynthetic process"/>
    <property type="evidence" value="ECO:0007669"/>
    <property type="project" value="InterPro"/>
</dbReference>
<dbReference type="AlphaFoldDB" id="A0A4V5NWL6"/>
<dbReference type="GO" id="GO:0005737">
    <property type="term" value="C:cytoplasm"/>
    <property type="evidence" value="ECO:0007669"/>
    <property type="project" value="InterPro"/>
</dbReference>
<dbReference type="NCBIfam" id="TIGR01829">
    <property type="entry name" value="AcAcCoA_reduct"/>
    <property type="match status" value="1"/>
</dbReference>
<evidence type="ECO:0000313" key="6">
    <source>
        <dbReference type="Proteomes" id="UP000305675"/>
    </source>
</evidence>
<dbReference type="InterPro" id="IPR020904">
    <property type="entry name" value="Sc_DH/Rdtase_CS"/>
</dbReference>
<dbReference type="PRINTS" id="PR00080">
    <property type="entry name" value="SDRFAMILY"/>
</dbReference>
<evidence type="ECO:0000256" key="2">
    <source>
        <dbReference type="ARBA" id="ARBA00023002"/>
    </source>
</evidence>
<dbReference type="GO" id="GO:0032787">
    <property type="term" value="P:monocarboxylic acid metabolic process"/>
    <property type="evidence" value="ECO:0007669"/>
    <property type="project" value="UniProtKB-ARBA"/>
</dbReference>
<keyword evidence="2 5" id="KW-0560">Oxidoreductase</keyword>
<evidence type="ECO:0000313" key="5">
    <source>
        <dbReference type="EMBL" id="TKB56684.1"/>
    </source>
</evidence>
<dbReference type="InterPro" id="IPR050259">
    <property type="entry name" value="SDR"/>
</dbReference>
<dbReference type="NCBIfam" id="NF009466">
    <property type="entry name" value="PRK12826.1-2"/>
    <property type="match status" value="1"/>
</dbReference>
<dbReference type="OrthoDB" id="9804774at2"/>
<dbReference type="InterPro" id="IPR036291">
    <property type="entry name" value="NAD(P)-bd_dom_sf"/>
</dbReference>
<dbReference type="EC" id="1.1.1.36" evidence="5"/>